<dbReference type="Proteomes" id="UP000008641">
    <property type="component" value="Chromosome"/>
</dbReference>
<feature type="chain" id="PRO_5003253611" description="Gliding motility-associated C-terminal domain-containing protein" evidence="1">
    <location>
        <begin position="19"/>
        <end position="1052"/>
    </location>
</feature>
<keyword evidence="1" id="KW-0732">Signal</keyword>
<dbReference type="InterPro" id="IPR026341">
    <property type="entry name" value="T9SS_type_B"/>
</dbReference>
<sequence>MKRLLLLWALICSYTVFGQIPEFHELKNGLNENLMLTEINHNWDLAKNEVEINCRDNTVAKGDGFKYFIYESSYNTDFSFDLHSANNGLYFIVWKLKKSDDNAHIFKPKDGESSRKTIEYIRSIEKGVKGESKGLKESSTLKCEIYNLSPSHVYSGYLKDFRGNDQLKTGEKIIIGVYGEVNAKFDIIVHTVEQKTLVKNTECEGGEYLVDALRTEVATDAEVPTSQVSFYQDEQMSIPFGATEITNNQTIYAEVLDASGDLKYVYKVDLVFKPVYDFSTAIRPEAERQIESCATTIQMTDQQLINAILNVPNAADFAIVEKIDQVGNPITGSFPNDQTIKIKVEYKGTQFCSATSDWITLKFSNANPTFDAGAVFNKDLCEGSSLSREELRTLLKVATNHTLVVTGYAPGTPITFSGNNSFVFQVQLMDNADNSCVSVVENFTVNKTEPIDLESYALKTCAVDLEQKDIDDAIAFIRNGTSATLRYYEDGLEIEEDVLLSYITDKNNGVITVKGELNGHCETEVKWTYELTKSSISVTQPIQPLLSSCLSENEKFVVSQTELETYLSSTLGLSNVTYEFGSISFPINIEANQMQMVDFTIKKNGETCNTETLQVEVKAINQPDFNLSNLPELTADCDDSIKITNDWLISNLGKDVLDYPIYINGKLHDENNFITIAFGTESTKTISIEIRNKTVQTCTIASTITINKAKEFSDDLSVTQAYFDENQVSFCENDSDTAIDQVKDLLAKIQENHPGVVFDQNALDLVQAMTSPAGKVKVTVRRHDECSSKDLFISYQKYTQPTIELPVFPALCSQGVFDFDIRTLVNYDEHLTYTITNDAGVEIYPKEDFIYQLSAGSSYTITAESGNACTSDVYSFTIETLPDPTIKSITIENGTLTVEAKGNGGRLQYAISYDGALPTQWQSSKKFQPIEGGKNITVWVRENECGGVSVSGIYVFDLPNFISPNGDGKNDVWKPLTSIDSPHILRLQIFDRYGQTILRKEGNAEIVYWDGKRNGTPIPSGDYWYIIDYPNVNNQNIQINIKYSGNITLKNK</sequence>
<dbReference type="KEGG" id="wvi:Weevi_0449"/>
<evidence type="ECO:0000256" key="1">
    <source>
        <dbReference type="SAM" id="SignalP"/>
    </source>
</evidence>
<dbReference type="AlphaFoldDB" id="F0NYW6"/>
<proteinExistence type="predicted"/>
<feature type="signal peptide" evidence="1">
    <location>
        <begin position="1"/>
        <end position="18"/>
    </location>
</feature>
<accession>F0NYW6</accession>
<evidence type="ECO:0008006" key="4">
    <source>
        <dbReference type="Google" id="ProtNLM"/>
    </source>
</evidence>
<protein>
    <recommendedName>
        <fullName evidence="4">Gliding motility-associated C-terminal domain-containing protein</fullName>
    </recommendedName>
</protein>
<dbReference type="EMBL" id="CP002455">
    <property type="protein sequence ID" value="ADX67168.1"/>
    <property type="molecule type" value="Genomic_DNA"/>
</dbReference>
<gene>
    <name evidence="2" type="ordered locus">Weevi_0449</name>
</gene>
<dbReference type="HOGENOM" id="CLU_290686_0_0_10"/>
<name>F0NYW6_WEEVC</name>
<dbReference type="eggNOG" id="COG3391">
    <property type="taxonomic scope" value="Bacteria"/>
</dbReference>
<reference evidence="2 3" key="1">
    <citation type="journal article" date="2011" name="Stand. Genomic Sci.">
        <title>Complete genome sequence of Weeksella virosa type strain (9751).</title>
        <authorList>
            <person name="Lang E."/>
            <person name="Teshima H."/>
            <person name="Lucas S."/>
            <person name="Lapidus A."/>
            <person name="Hammon N."/>
            <person name="Deshpande S."/>
            <person name="Nolan M."/>
            <person name="Cheng J.F."/>
            <person name="Pitluck S."/>
            <person name="Liolios K."/>
            <person name="Pagani I."/>
            <person name="Mikhailova N."/>
            <person name="Ivanova N."/>
            <person name="Mavromatis K."/>
            <person name="Pati A."/>
            <person name="Tapia R."/>
            <person name="Han C."/>
            <person name="Goodwin L."/>
            <person name="Chen A."/>
            <person name="Palaniappan K."/>
            <person name="Land M."/>
            <person name="Hauser L."/>
            <person name="Chang Y.J."/>
            <person name="Jeffries C.D."/>
            <person name="Brambilla E.M."/>
            <person name="Kopitz M."/>
            <person name="Rohde M."/>
            <person name="Goker M."/>
            <person name="Tindall B.J."/>
            <person name="Detter J.C."/>
            <person name="Woyke T."/>
            <person name="Bristow J."/>
            <person name="Eisen J.A."/>
            <person name="Markowitz V."/>
            <person name="Hugenholtz P."/>
            <person name="Klenk H.P."/>
            <person name="Kyrpides N.C."/>
        </authorList>
    </citation>
    <scope>NUCLEOTIDE SEQUENCE [LARGE SCALE GENOMIC DNA]</scope>
    <source>
        <strain evidence="3">ATCC 43766 / DSM 16922 / JCM 21250 / NBRC 16016 / NCTC 11634 / CL345/78</strain>
    </source>
</reference>
<evidence type="ECO:0000313" key="3">
    <source>
        <dbReference type="Proteomes" id="UP000008641"/>
    </source>
</evidence>
<dbReference type="NCBIfam" id="TIGR04131">
    <property type="entry name" value="Bac_Flav_CTERM"/>
    <property type="match status" value="1"/>
</dbReference>
<reference evidence="3" key="2">
    <citation type="journal article" date="2011" name="Stand. Genomic Sci.">
        <title>Complete genome sequence of Weeksella virosa type strain (9751T).</title>
        <authorList>
            <person name="Lang E."/>
            <person name="Teshima H."/>
            <person name="Lucas S."/>
            <person name="Lapidus A."/>
            <person name="Hammon N."/>
            <person name="Deshpande S."/>
            <person name="Nolan M."/>
            <person name="Cheng J."/>
            <person name="Pitluck S."/>
            <person name="Liolios K."/>
            <person name="Pagani I."/>
            <person name="Mikhailova N."/>
            <person name="Ivanova N."/>
            <person name="Mavromatis K."/>
            <person name="Pati A."/>
            <person name="Tapia R."/>
            <person name="Han C."/>
            <person name="Goodwin L."/>
            <person name="Chen A."/>
            <person name="Palaniappan K."/>
            <person name="Land M."/>
            <person name="Hauser L."/>
            <person name="Chang Y."/>
            <person name="Jeffries C."/>
            <person name="Brambilla E."/>
            <person name="Kopitz M."/>
            <person name="Rohde M."/>
            <person name="Goker M."/>
            <person name="Tindall B."/>
            <person name="Detter J."/>
            <person name="Woyke T."/>
            <person name="Bristow J."/>
            <person name="Eisen J."/>
            <person name="Markowitz V."/>
            <person name="Hugenholtz P."/>
            <person name="Klenk H."/>
            <person name="Kyrpides N."/>
        </authorList>
    </citation>
    <scope>NUCLEOTIDE SEQUENCE [LARGE SCALE GENOMIC DNA]</scope>
    <source>
        <strain evidence="3">ATCC 43766 / DSM 16922 / JCM 21250 / NBRC 16016 / NCTC 11634 / CL345/78</strain>
    </source>
</reference>
<dbReference type="OrthoDB" id="9765926at2"/>
<dbReference type="RefSeq" id="WP_013597560.1">
    <property type="nucleotide sequence ID" value="NC_015144.1"/>
</dbReference>
<keyword evidence="3" id="KW-1185">Reference proteome</keyword>
<dbReference type="Pfam" id="PF13585">
    <property type="entry name" value="CHU_C"/>
    <property type="match status" value="1"/>
</dbReference>
<evidence type="ECO:0000313" key="2">
    <source>
        <dbReference type="EMBL" id="ADX67168.1"/>
    </source>
</evidence>
<dbReference type="STRING" id="865938.Weevi_0449"/>
<organism evidence="2 3">
    <name type="scientific">Weeksella virosa (strain ATCC 43766 / DSM 16922 / JCM 21250 / CCUG 30538 / CDC 9751 / IAM 14551 / NBRC 16016 / NCTC 11634 / CL345/78)</name>
    <dbReference type="NCBI Taxonomy" id="865938"/>
    <lineage>
        <taxon>Bacteria</taxon>
        <taxon>Pseudomonadati</taxon>
        <taxon>Bacteroidota</taxon>
        <taxon>Flavobacteriia</taxon>
        <taxon>Flavobacteriales</taxon>
        <taxon>Weeksellaceae</taxon>
        <taxon>Weeksella</taxon>
    </lineage>
</organism>